<proteinExistence type="evidence at transcript level"/>
<comment type="induction">
    <text evidence="9">By stress conditions e.g. heat shock.</text>
</comment>
<comment type="caution">
    <text evidence="13">The sequence shown here is derived from an EMBL/GenBank/DDBJ whole genome shotgun (WGS) entry which is preliminary data.</text>
</comment>
<feature type="modified residue" description="Phosphothreonine; by autocatalysis" evidence="9">
    <location>
        <position position="173"/>
    </location>
</feature>
<evidence type="ECO:0000256" key="8">
    <source>
        <dbReference type="ARBA" id="ARBA00023186"/>
    </source>
</evidence>
<keyword evidence="8 9" id="KW-0143">Chaperone</keyword>
<comment type="similarity">
    <text evidence="2 9 10">Belongs to the heat shock protein 70 family.</text>
</comment>
<accession>A0ABU4J567</accession>
<keyword evidence="5 9" id="KW-0547">Nucleotide-binding</keyword>
<dbReference type="NCBIfam" id="NF001413">
    <property type="entry name" value="PRK00290.1"/>
    <property type="match status" value="1"/>
</dbReference>
<dbReference type="Proteomes" id="UP001284771">
    <property type="component" value="Unassembled WGS sequence"/>
</dbReference>
<dbReference type="CDD" id="cd10234">
    <property type="entry name" value="ASKHA_NBD_HSP70_DnaK-like"/>
    <property type="match status" value="1"/>
</dbReference>
<keyword evidence="11" id="KW-0175">Coiled coil</keyword>
<dbReference type="EMBL" id="JAWUZT010000019">
    <property type="protein sequence ID" value="MDW8516130.1"/>
    <property type="molecule type" value="Genomic_DNA"/>
</dbReference>
<feature type="coiled-coil region" evidence="11">
    <location>
        <begin position="222"/>
        <end position="249"/>
    </location>
</feature>
<keyword evidence="7 9" id="KW-0346">Stress response</keyword>
<evidence type="ECO:0000256" key="7">
    <source>
        <dbReference type="ARBA" id="ARBA00023016"/>
    </source>
</evidence>
<feature type="coiled-coil region" evidence="11">
    <location>
        <begin position="486"/>
        <end position="571"/>
    </location>
</feature>
<dbReference type="Pfam" id="PF00012">
    <property type="entry name" value="HSP70"/>
    <property type="match status" value="1"/>
</dbReference>
<reference evidence="14" key="1">
    <citation type="submission" date="2023-07" db="EMBL/GenBank/DDBJ databases">
        <title>Draft genomic sequences of Priestia flexa CCM isolated from the soil of an abandoned mine contaminated by free cyanide in the high Andean zone of Tacna, Peru.</title>
        <authorList>
            <person name="Caceda Quiroz C.J."/>
            <person name="Maraza Chooque G.J."/>
            <person name="Fora Quispe G.L."/>
            <person name="Carpio Mamani M."/>
        </authorList>
    </citation>
    <scope>NUCLEOTIDE SEQUENCE [LARGE SCALE GENOMIC DNA]</scope>
    <source>
        <strain evidence="14">CCM</strain>
    </source>
</reference>
<dbReference type="Gene3D" id="3.30.420.40">
    <property type="match status" value="2"/>
</dbReference>
<dbReference type="InterPro" id="IPR043129">
    <property type="entry name" value="ATPase_NBD"/>
</dbReference>
<gene>
    <name evidence="9 13" type="primary">dnaK</name>
    <name evidence="13" type="ORF">RIB56_08285</name>
</gene>
<name>A0ABU4J567_9BACI</name>
<evidence type="ECO:0000256" key="1">
    <source>
        <dbReference type="ARBA" id="ARBA00002290"/>
    </source>
</evidence>
<dbReference type="SUPFAM" id="SSF53067">
    <property type="entry name" value="Actin-like ATPase domain"/>
    <property type="match status" value="2"/>
</dbReference>
<sequence>MSKIIGIDLGTTNSCVAVLEGGEPKVIPNPEGNRTTPSVVAFKNGERQVGEVAKRQAITNPNTIISIKRHMGTDYKVEAEGKEYTPQEMSAIILQHLKGYAEEYLGEPVTKAVITVPAYFNDAERQATKDAGKIAGLEVERIINEPTAAALAYGLEKTDEDQTVLVYDLGGGTFDVSILELGDGVFEVRSTAGDNRLGGDDFDQVIIDYLVAEFKKENGIDLAKDKMALQRLKDAAEKAKKDLSGVTSTQVSLPFITAGEAGPLHLEVTLSRAKFEELSADLVERTMAPVRQALQDAGLSASELDKVILVGGSTRIPAVQEAIKKETGKEPHKGVNPDEVVALGAAIQGGVLTGDVKDVVLLDVTPLSLGIETMGGVFTKLIERNTTIPTSKSQVFSTAADNQTAVDIHVLQGERPMSADNKTLGRFQLTDIPPAPRGVPQIEVSFDIDKNGIVNVRAKDLGTNKEQAITIKSSTGLSDDEIERMVKEAEDNADADKKRKEEVELRNEADQLVFTTEKTLKDLEGKVEEAEVTKANEAKDALKAAIEKNDLEEIKAKKDELQEVVQTLTVKMYEQAQQAAGGEGAQNDDVVDAEFEEVNDDKK</sequence>
<evidence type="ECO:0000256" key="6">
    <source>
        <dbReference type="ARBA" id="ARBA00022840"/>
    </source>
</evidence>
<dbReference type="Gene3D" id="1.20.1270.10">
    <property type="match status" value="1"/>
</dbReference>
<dbReference type="PRINTS" id="PR00301">
    <property type="entry name" value="HEATSHOCK70"/>
</dbReference>
<evidence type="ECO:0000256" key="9">
    <source>
        <dbReference type="HAMAP-Rule" id="MF_00332"/>
    </source>
</evidence>
<dbReference type="PANTHER" id="PTHR19375">
    <property type="entry name" value="HEAT SHOCK PROTEIN 70KDA"/>
    <property type="match status" value="1"/>
</dbReference>
<dbReference type="InterPro" id="IPR012725">
    <property type="entry name" value="Chaperone_DnaK"/>
</dbReference>
<evidence type="ECO:0000256" key="4">
    <source>
        <dbReference type="ARBA" id="ARBA00022553"/>
    </source>
</evidence>
<evidence type="ECO:0000256" key="11">
    <source>
        <dbReference type="SAM" id="Coils"/>
    </source>
</evidence>
<feature type="region of interest" description="Disordered" evidence="12">
    <location>
        <begin position="576"/>
        <end position="603"/>
    </location>
</feature>
<dbReference type="RefSeq" id="WP_025911652.1">
    <property type="nucleotide sequence ID" value="NZ_CANLXW010000028.1"/>
</dbReference>
<dbReference type="InterPro" id="IPR029047">
    <property type="entry name" value="HSP70_peptide-bd_sf"/>
</dbReference>
<keyword evidence="14" id="KW-1185">Reference proteome</keyword>
<keyword evidence="6 9" id="KW-0067">ATP-binding</keyword>
<dbReference type="NCBIfam" id="TIGR02350">
    <property type="entry name" value="prok_dnaK"/>
    <property type="match status" value="1"/>
</dbReference>
<dbReference type="Gene3D" id="3.90.640.10">
    <property type="entry name" value="Actin, Chain A, domain 4"/>
    <property type="match status" value="1"/>
</dbReference>
<dbReference type="InterPro" id="IPR029048">
    <property type="entry name" value="HSP70_C_sf"/>
</dbReference>
<evidence type="ECO:0000256" key="10">
    <source>
        <dbReference type="RuleBase" id="RU003322"/>
    </source>
</evidence>
<dbReference type="PROSITE" id="PS00297">
    <property type="entry name" value="HSP70_1"/>
    <property type="match status" value="1"/>
</dbReference>
<organism evidence="13 14">
    <name type="scientific">Priestia flexa</name>
    <dbReference type="NCBI Taxonomy" id="86664"/>
    <lineage>
        <taxon>Bacteria</taxon>
        <taxon>Bacillati</taxon>
        <taxon>Bacillota</taxon>
        <taxon>Bacilli</taxon>
        <taxon>Bacillales</taxon>
        <taxon>Bacillaceae</taxon>
        <taxon>Priestia</taxon>
    </lineage>
</organism>
<dbReference type="InterPro" id="IPR013126">
    <property type="entry name" value="Hsp_70_fam"/>
</dbReference>
<protein>
    <recommendedName>
        <fullName evidence="3 9">Chaperone protein DnaK</fullName>
    </recommendedName>
    <alternativeName>
        <fullName evidence="9">HSP70</fullName>
    </alternativeName>
    <alternativeName>
        <fullName evidence="9">Heat shock 70 kDa protein</fullName>
    </alternativeName>
    <alternativeName>
        <fullName evidence="9">Heat shock protein 70</fullName>
    </alternativeName>
</protein>
<evidence type="ECO:0000256" key="12">
    <source>
        <dbReference type="SAM" id="MobiDB-lite"/>
    </source>
</evidence>
<dbReference type="PROSITE" id="PS00329">
    <property type="entry name" value="HSP70_2"/>
    <property type="match status" value="1"/>
</dbReference>
<evidence type="ECO:0000256" key="3">
    <source>
        <dbReference type="ARBA" id="ARBA00014415"/>
    </source>
</evidence>
<dbReference type="HAMAP" id="MF_00332">
    <property type="entry name" value="DnaK"/>
    <property type="match status" value="1"/>
</dbReference>
<feature type="compositionally biased region" description="Acidic residues" evidence="12">
    <location>
        <begin position="589"/>
        <end position="603"/>
    </location>
</feature>
<dbReference type="SUPFAM" id="SSF100934">
    <property type="entry name" value="Heat shock protein 70kD (HSP70), C-terminal subdomain"/>
    <property type="match status" value="1"/>
</dbReference>
<dbReference type="PROSITE" id="PS01036">
    <property type="entry name" value="HSP70_3"/>
    <property type="match status" value="1"/>
</dbReference>
<evidence type="ECO:0000313" key="14">
    <source>
        <dbReference type="Proteomes" id="UP001284771"/>
    </source>
</evidence>
<comment type="function">
    <text evidence="1 9">Acts as a chaperone.</text>
</comment>
<dbReference type="Gene3D" id="2.60.34.10">
    <property type="entry name" value="Substrate Binding Domain Of DNAk, Chain A, domain 1"/>
    <property type="match status" value="1"/>
</dbReference>
<evidence type="ECO:0000256" key="5">
    <source>
        <dbReference type="ARBA" id="ARBA00022741"/>
    </source>
</evidence>
<evidence type="ECO:0000313" key="13">
    <source>
        <dbReference type="EMBL" id="MDW8516130.1"/>
    </source>
</evidence>
<dbReference type="SUPFAM" id="SSF100920">
    <property type="entry name" value="Heat shock protein 70kD (HSP70), peptide-binding domain"/>
    <property type="match status" value="1"/>
</dbReference>
<evidence type="ECO:0000256" key="2">
    <source>
        <dbReference type="ARBA" id="ARBA00007381"/>
    </source>
</evidence>
<dbReference type="InterPro" id="IPR018181">
    <property type="entry name" value="Heat_shock_70_CS"/>
</dbReference>
<keyword evidence="4 9" id="KW-0597">Phosphoprotein</keyword>